<dbReference type="EC" id="3.1.13.1" evidence="8"/>
<comment type="subcellular location">
    <subcellularLocation>
        <location evidence="2 8">Cytoplasm</location>
    </subcellularLocation>
</comment>
<evidence type="ECO:0000256" key="5">
    <source>
        <dbReference type="ARBA" id="ARBA00022801"/>
    </source>
</evidence>
<accession>A0ABP7PSZ8</accession>
<comment type="similarity">
    <text evidence="8">Belongs to the RNR ribonuclease family. RNase R subfamily.</text>
</comment>
<dbReference type="Proteomes" id="UP001501337">
    <property type="component" value="Unassembled WGS sequence"/>
</dbReference>
<evidence type="ECO:0000256" key="1">
    <source>
        <dbReference type="ARBA" id="ARBA00001849"/>
    </source>
</evidence>
<evidence type="ECO:0000256" key="3">
    <source>
        <dbReference type="ARBA" id="ARBA00022490"/>
    </source>
</evidence>
<protein>
    <recommendedName>
        <fullName evidence="8">Ribonuclease R</fullName>
        <shortName evidence="8">RNase R</shortName>
        <ecNumber evidence="8">3.1.13.1</ecNumber>
    </recommendedName>
</protein>
<keyword evidence="7 8" id="KW-0694">RNA-binding</keyword>
<keyword evidence="12" id="KW-1185">Reference proteome</keyword>
<dbReference type="InterPro" id="IPR013223">
    <property type="entry name" value="RNase_B_OB_dom"/>
</dbReference>
<evidence type="ECO:0000256" key="8">
    <source>
        <dbReference type="HAMAP-Rule" id="MF_01895"/>
    </source>
</evidence>
<dbReference type="InterPro" id="IPR050180">
    <property type="entry name" value="RNR_Ribonuclease"/>
</dbReference>
<dbReference type="CDD" id="cd04471">
    <property type="entry name" value="S1_RNase_R"/>
    <property type="match status" value="1"/>
</dbReference>
<dbReference type="PROSITE" id="PS50126">
    <property type="entry name" value="S1"/>
    <property type="match status" value="1"/>
</dbReference>
<dbReference type="InterPro" id="IPR040476">
    <property type="entry name" value="CSD2"/>
</dbReference>
<keyword evidence="4 8" id="KW-0540">Nuclease</keyword>
<keyword evidence="6 8" id="KW-0269">Exonuclease</keyword>
<comment type="function">
    <text evidence="8">3'-5' exoribonuclease that releases 5'-nucleoside monophosphates and is involved in maturation of structured RNAs.</text>
</comment>
<dbReference type="Pfam" id="PF00773">
    <property type="entry name" value="RNB"/>
    <property type="match status" value="1"/>
</dbReference>
<evidence type="ECO:0000313" key="12">
    <source>
        <dbReference type="Proteomes" id="UP001501337"/>
    </source>
</evidence>
<dbReference type="HAMAP" id="MF_01895">
    <property type="entry name" value="RNase_R"/>
    <property type="match status" value="1"/>
</dbReference>
<dbReference type="InterPro" id="IPR001900">
    <property type="entry name" value="RNase_II/R"/>
</dbReference>
<feature type="compositionally biased region" description="Basic and acidic residues" evidence="9">
    <location>
        <begin position="772"/>
        <end position="790"/>
    </location>
</feature>
<dbReference type="NCBIfam" id="TIGR00358">
    <property type="entry name" value="3_prime_RNase"/>
    <property type="match status" value="1"/>
</dbReference>
<keyword evidence="3 8" id="KW-0963">Cytoplasm</keyword>
<dbReference type="NCBIfam" id="TIGR02063">
    <property type="entry name" value="RNase_R"/>
    <property type="match status" value="1"/>
</dbReference>
<dbReference type="Gene3D" id="2.40.50.140">
    <property type="entry name" value="Nucleic acid-binding proteins"/>
    <property type="match status" value="2"/>
</dbReference>
<keyword evidence="5 8" id="KW-0378">Hydrolase</keyword>
<evidence type="ECO:0000259" key="10">
    <source>
        <dbReference type="PROSITE" id="PS50126"/>
    </source>
</evidence>
<dbReference type="Pfam" id="PF17876">
    <property type="entry name" value="CSD2"/>
    <property type="match status" value="1"/>
</dbReference>
<evidence type="ECO:0000256" key="2">
    <source>
        <dbReference type="ARBA" id="ARBA00004496"/>
    </source>
</evidence>
<dbReference type="SUPFAM" id="SSF50249">
    <property type="entry name" value="Nucleic acid-binding proteins"/>
    <property type="match status" value="3"/>
</dbReference>
<proteinExistence type="inferred from homology"/>
<evidence type="ECO:0000256" key="6">
    <source>
        <dbReference type="ARBA" id="ARBA00022839"/>
    </source>
</evidence>
<evidence type="ECO:0000313" key="11">
    <source>
        <dbReference type="EMBL" id="GAA3969609.1"/>
    </source>
</evidence>
<dbReference type="InterPro" id="IPR011129">
    <property type="entry name" value="CSD"/>
</dbReference>
<feature type="compositionally biased region" description="Low complexity" evidence="9">
    <location>
        <begin position="844"/>
        <end position="853"/>
    </location>
</feature>
<feature type="domain" description="S1 motif" evidence="10">
    <location>
        <begin position="659"/>
        <end position="740"/>
    </location>
</feature>
<gene>
    <name evidence="8 11" type="primary">rnr</name>
    <name evidence="11" type="ORF">GCM10022278_29180</name>
</gene>
<dbReference type="EMBL" id="BAABBO010000012">
    <property type="protein sequence ID" value="GAA3969609.1"/>
    <property type="molecule type" value="Genomic_DNA"/>
</dbReference>
<dbReference type="InterPro" id="IPR003029">
    <property type="entry name" value="S1_domain"/>
</dbReference>
<dbReference type="SMART" id="SM00955">
    <property type="entry name" value="RNB"/>
    <property type="match status" value="1"/>
</dbReference>
<sequence length="861" mass="95007">MPDDPHAGREAANYENPVASREFILSLIEEQERPLTMDAIADILEYKDEDEDALEGLRRRLIAMVRDGQLLQNRSGTYGLPAKMSLIKGRVSGHRDGFGFFIPEDGSDDLFLNARQMKQVFDGDIVLAREEGRGFKGKKEGVIVQVVERKTTHIVGRMHRDQGSAFVVPESIRITQDILVPEHALLGAKDGQYVSVEIKRQPELKSAPMGHVVEILGDHMAPGMEVEVALRSHNIPFQWPDDVLQTADALDKPLTEEDLAGRIDLRKVPLITIDGEDARDFDDAVYCERKKGGGWRLYVAIADVSHYVRPGTPLDKEAVNRGTSVYFPSRVVPMLPEVLSNGLCSLNPDVDRLCMVCEMTVSQQGRLSGYRFYEAVMRSQARLTYNKVAAYLETPESPAGEAVIERYSNILPGLNNLYELYQALSAARRARGAIDFQTTETRIVFNADRKIDTIVPVERNDAHKLIEECMLCANVATARFLEKYKIPTLFRVHEGPKAERLVNARSFFGELGLNLGGGLKPAPADYQAFLAEIGERPDFNVLQTVLLRSMSQAIYHPENHGHFGLGFEAYTHFTSPIRRYPDLLVHRAIRDAIRSGKPNQNVIRTEATAAVKDAERYQHDMASLLVLGEHCSMTERRADDATRDVMAWLKCEYLLDHVGEEFEGSISAVTAFGLFVELKDLYVEGLIHVSSLDSDYYKFEPAKQRLLGERTGSSFTLGDQLLVQVAQVNLDERKVDLVLKGRAKTGRKSSRNKSSGKTKAGETVVPAKTGSKRKEILAKWEQEYKSDPKAGAKAPGKGGRKRKPKSASSVEGGGDAAAKKGKSSGKTAAKPASPGRKRSRSGGRKSSGAAGAKASGGGDKG</sequence>
<feature type="region of interest" description="Disordered" evidence="9">
    <location>
        <begin position="742"/>
        <end position="861"/>
    </location>
</feature>
<dbReference type="SMART" id="SM00357">
    <property type="entry name" value="CSP"/>
    <property type="match status" value="1"/>
</dbReference>
<dbReference type="NCBIfam" id="NF008648">
    <property type="entry name" value="PRK11642.1"/>
    <property type="match status" value="1"/>
</dbReference>
<dbReference type="InterPro" id="IPR004476">
    <property type="entry name" value="RNase_II/RNase_R"/>
</dbReference>
<dbReference type="SMART" id="SM00316">
    <property type="entry name" value="S1"/>
    <property type="match status" value="1"/>
</dbReference>
<dbReference type="PANTHER" id="PTHR23355">
    <property type="entry name" value="RIBONUCLEASE"/>
    <property type="match status" value="1"/>
</dbReference>
<comment type="caution">
    <text evidence="11">The sequence shown here is derived from an EMBL/GenBank/DDBJ whole genome shotgun (WGS) entry which is preliminary data.</text>
</comment>
<dbReference type="Pfam" id="PF08206">
    <property type="entry name" value="OB_RNB"/>
    <property type="match status" value="1"/>
</dbReference>
<dbReference type="PROSITE" id="PS01175">
    <property type="entry name" value="RIBONUCLEASE_II"/>
    <property type="match status" value="1"/>
</dbReference>
<dbReference type="InterPro" id="IPR012340">
    <property type="entry name" value="NA-bd_OB-fold"/>
</dbReference>
<dbReference type="InterPro" id="IPR022966">
    <property type="entry name" value="RNase_II/R_CS"/>
</dbReference>
<evidence type="ECO:0000256" key="4">
    <source>
        <dbReference type="ARBA" id="ARBA00022722"/>
    </source>
</evidence>
<feature type="compositionally biased region" description="Low complexity" evidence="9">
    <location>
        <begin position="824"/>
        <end position="834"/>
    </location>
</feature>
<feature type="compositionally biased region" description="Basic residues" evidence="9">
    <location>
        <begin position="742"/>
        <end position="756"/>
    </location>
</feature>
<evidence type="ECO:0000256" key="9">
    <source>
        <dbReference type="SAM" id="MobiDB-lite"/>
    </source>
</evidence>
<name>A0ABP7PSZ8_9GAMM</name>
<organism evidence="11 12">
    <name type="scientific">Allohahella marinimesophila</name>
    <dbReference type="NCBI Taxonomy" id="1054972"/>
    <lineage>
        <taxon>Bacteria</taxon>
        <taxon>Pseudomonadati</taxon>
        <taxon>Pseudomonadota</taxon>
        <taxon>Gammaproteobacteria</taxon>
        <taxon>Oceanospirillales</taxon>
        <taxon>Hahellaceae</taxon>
        <taxon>Allohahella</taxon>
    </lineage>
</organism>
<dbReference type="InterPro" id="IPR011805">
    <property type="entry name" value="RNase_R"/>
</dbReference>
<reference evidence="12" key="1">
    <citation type="journal article" date="2019" name="Int. J. Syst. Evol. Microbiol.">
        <title>The Global Catalogue of Microorganisms (GCM) 10K type strain sequencing project: providing services to taxonomists for standard genome sequencing and annotation.</title>
        <authorList>
            <consortium name="The Broad Institute Genomics Platform"/>
            <consortium name="The Broad Institute Genome Sequencing Center for Infectious Disease"/>
            <person name="Wu L."/>
            <person name="Ma J."/>
        </authorList>
    </citation>
    <scope>NUCLEOTIDE SEQUENCE [LARGE SCALE GENOMIC DNA]</scope>
    <source>
        <strain evidence="12">JCM 17555</strain>
    </source>
</reference>
<comment type="catalytic activity">
    <reaction evidence="1 8">
        <text>Exonucleolytic cleavage in the 3'- to 5'-direction to yield nucleoside 5'-phosphates.</text>
        <dbReference type="EC" id="3.1.13.1"/>
    </reaction>
</comment>
<evidence type="ECO:0000256" key="7">
    <source>
        <dbReference type="ARBA" id="ARBA00022884"/>
    </source>
</evidence>
<dbReference type="PANTHER" id="PTHR23355:SF9">
    <property type="entry name" value="DIS3-LIKE EXONUCLEASE 2"/>
    <property type="match status" value="1"/>
</dbReference>
<dbReference type="Pfam" id="PF00575">
    <property type="entry name" value="S1"/>
    <property type="match status" value="1"/>
</dbReference>